<sequence length="600" mass="63599">MTRLAITCLITAALGATQAFGALFDGPADILNRTYDYIVVGAGAGGGVMASRLSEDPHTHVLLIEAGGSDFLNINLSVPGFAPTLPGSQFDWNFTTVPQAGLDDRIINYPRGFVLGGSTSINQMAFNRGTKDDYDRWARVTGDDGWSFHKLYPFIKGMDTVTPPADHHNTTGEFDPAVHGHGLLPISLPGFLLPTDDKIIETTDELPEQFPFNLDYNSGDTVGVGWSQQTIQDGRRVSSATSYLAAAFNRSNLDIVVNTHVTKVFPVGSEGHNPVVRGVQFSQSADGPLYTLQAIKEVILSAGSVKTPHILLLSGIGDAAYLSSVGINPIVDLPAVGQNLQDHPYLRISWLVNSTDTLDNLQRNATLAAAVLAEWQTNQTGPLVLGGGSQRAFLRINDSDAFFASLGTSDPSAGPTSGHYELITRNGFGATRQALPAEGHFFSFTIAVVSPSARGNITLASTDPFAAPAINPNFLASPVDLAIMRSGIRAARAFVSAPAWSGYILSEFGPSADAHTDDELDAFSRNNTDTIDHPVGTVAMGKGVAGALEPDLKVKGTVGLRVVDASAFPFIISGHTQGPTYILAERAARLIRGLGEESTV</sequence>
<keyword evidence="3" id="KW-0285">Flavoprotein</keyword>
<evidence type="ECO:0000259" key="8">
    <source>
        <dbReference type="PROSITE" id="PS00624"/>
    </source>
</evidence>
<evidence type="ECO:0000256" key="6">
    <source>
        <dbReference type="PIRSR" id="PIRSR000137-2"/>
    </source>
</evidence>
<accession>A0A371DLF3</accession>
<dbReference type="OrthoDB" id="269227at2759"/>
<dbReference type="SUPFAM" id="SSF54373">
    <property type="entry name" value="FAD-linked reductases, C-terminal domain"/>
    <property type="match status" value="1"/>
</dbReference>
<dbReference type="Pfam" id="PF00732">
    <property type="entry name" value="GMC_oxred_N"/>
    <property type="match status" value="1"/>
</dbReference>
<comment type="similarity">
    <text evidence="2">Belongs to the GMC oxidoreductase family.</text>
</comment>
<dbReference type="PANTHER" id="PTHR11552">
    <property type="entry name" value="GLUCOSE-METHANOL-CHOLINE GMC OXIDOREDUCTASE"/>
    <property type="match status" value="1"/>
</dbReference>
<dbReference type="Pfam" id="PF05199">
    <property type="entry name" value="GMC_oxred_C"/>
    <property type="match status" value="1"/>
</dbReference>
<dbReference type="PIRSF" id="PIRSF000137">
    <property type="entry name" value="Alcohol_oxidase"/>
    <property type="match status" value="1"/>
</dbReference>
<evidence type="ECO:0000313" key="10">
    <source>
        <dbReference type="Proteomes" id="UP000256964"/>
    </source>
</evidence>
<evidence type="ECO:0000313" key="9">
    <source>
        <dbReference type="EMBL" id="RDX53361.1"/>
    </source>
</evidence>
<feature type="chain" id="PRO_5016612718" evidence="7">
    <location>
        <begin position="20"/>
        <end position="600"/>
    </location>
</feature>
<keyword evidence="10" id="KW-1185">Reference proteome</keyword>
<dbReference type="GO" id="GO:0050660">
    <property type="term" value="F:flavin adenine dinucleotide binding"/>
    <property type="evidence" value="ECO:0007669"/>
    <property type="project" value="InterPro"/>
</dbReference>
<comment type="cofactor">
    <cofactor evidence="1 6">
        <name>FAD</name>
        <dbReference type="ChEBI" id="CHEBI:57692"/>
    </cofactor>
</comment>
<dbReference type="Proteomes" id="UP000256964">
    <property type="component" value="Unassembled WGS sequence"/>
</dbReference>
<evidence type="ECO:0000256" key="3">
    <source>
        <dbReference type="ARBA" id="ARBA00022630"/>
    </source>
</evidence>
<proteinExistence type="inferred from homology"/>
<reference evidence="9 10" key="1">
    <citation type="journal article" date="2018" name="Biotechnol. Biofuels">
        <title>Integrative visual omics of the white-rot fungus Polyporus brumalis exposes the biotechnological potential of its oxidative enzymes for delignifying raw plant biomass.</title>
        <authorList>
            <person name="Miyauchi S."/>
            <person name="Rancon A."/>
            <person name="Drula E."/>
            <person name="Hage H."/>
            <person name="Chaduli D."/>
            <person name="Favel A."/>
            <person name="Grisel S."/>
            <person name="Henrissat B."/>
            <person name="Herpoel-Gimbert I."/>
            <person name="Ruiz-Duenas F.J."/>
            <person name="Chevret D."/>
            <person name="Hainaut M."/>
            <person name="Lin J."/>
            <person name="Wang M."/>
            <person name="Pangilinan J."/>
            <person name="Lipzen A."/>
            <person name="Lesage-Meessen L."/>
            <person name="Navarro D."/>
            <person name="Riley R."/>
            <person name="Grigoriev I.V."/>
            <person name="Zhou S."/>
            <person name="Raouche S."/>
            <person name="Rosso M.N."/>
        </authorList>
    </citation>
    <scope>NUCLEOTIDE SEQUENCE [LARGE SCALE GENOMIC DNA]</scope>
    <source>
        <strain evidence="9 10">BRFM 1820</strain>
    </source>
</reference>
<evidence type="ECO:0000256" key="7">
    <source>
        <dbReference type="SAM" id="SignalP"/>
    </source>
</evidence>
<evidence type="ECO:0000256" key="4">
    <source>
        <dbReference type="ARBA" id="ARBA00022827"/>
    </source>
</evidence>
<keyword evidence="7" id="KW-0732">Signal</keyword>
<evidence type="ECO:0000256" key="5">
    <source>
        <dbReference type="PIRSR" id="PIRSR000137-1"/>
    </source>
</evidence>
<name>A0A371DLF3_9APHY</name>
<dbReference type="InterPro" id="IPR036188">
    <property type="entry name" value="FAD/NAD-bd_sf"/>
</dbReference>
<dbReference type="InterPro" id="IPR000172">
    <property type="entry name" value="GMC_OxRdtase_N"/>
</dbReference>
<dbReference type="GO" id="GO:0016614">
    <property type="term" value="F:oxidoreductase activity, acting on CH-OH group of donors"/>
    <property type="evidence" value="ECO:0007669"/>
    <property type="project" value="InterPro"/>
</dbReference>
<feature type="binding site" evidence="6">
    <location>
        <position position="114"/>
    </location>
    <ligand>
        <name>FAD</name>
        <dbReference type="ChEBI" id="CHEBI:57692"/>
    </ligand>
</feature>
<dbReference type="Gene3D" id="3.30.560.10">
    <property type="entry name" value="Glucose Oxidase, domain 3"/>
    <property type="match status" value="1"/>
</dbReference>
<feature type="domain" description="Glucose-methanol-choline oxidoreductase N-terminal" evidence="8">
    <location>
        <begin position="303"/>
        <end position="317"/>
    </location>
</feature>
<protein>
    <submittedName>
        <fullName evidence="9">Alcohol oxidase</fullName>
    </submittedName>
</protein>
<dbReference type="Gene3D" id="3.50.50.60">
    <property type="entry name" value="FAD/NAD(P)-binding domain"/>
    <property type="match status" value="1"/>
</dbReference>
<feature type="signal peptide" evidence="7">
    <location>
        <begin position="1"/>
        <end position="19"/>
    </location>
</feature>
<keyword evidence="4 6" id="KW-0274">FAD</keyword>
<dbReference type="STRING" id="139420.A0A371DLF3"/>
<organism evidence="9 10">
    <name type="scientific">Lentinus brumalis</name>
    <dbReference type="NCBI Taxonomy" id="2498619"/>
    <lineage>
        <taxon>Eukaryota</taxon>
        <taxon>Fungi</taxon>
        <taxon>Dikarya</taxon>
        <taxon>Basidiomycota</taxon>
        <taxon>Agaricomycotina</taxon>
        <taxon>Agaricomycetes</taxon>
        <taxon>Polyporales</taxon>
        <taxon>Polyporaceae</taxon>
        <taxon>Lentinus</taxon>
    </lineage>
</organism>
<dbReference type="InterPro" id="IPR007867">
    <property type="entry name" value="GMC_OxRtase_C"/>
</dbReference>
<dbReference type="PANTHER" id="PTHR11552:SF147">
    <property type="entry name" value="CHOLINE DEHYDROGENASE, MITOCHONDRIAL"/>
    <property type="match status" value="1"/>
</dbReference>
<feature type="active site" description="Proton acceptor" evidence="5">
    <location>
        <position position="575"/>
    </location>
</feature>
<dbReference type="EMBL" id="KZ857387">
    <property type="protein sequence ID" value="RDX53361.1"/>
    <property type="molecule type" value="Genomic_DNA"/>
</dbReference>
<gene>
    <name evidence="9" type="ORF">OH76DRAFT_1399257</name>
</gene>
<dbReference type="AlphaFoldDB" id="A0A371DLF3"/>
<feature type="binding site" evidence="6">
    <location>
        <position position="261"/>
    </location>
    <ligand>
        <name>FAD</name>
        <dbReference type="ChEBI" id="CHEBI:57692"/>
    </ligand>
</feature>
<dbReference type="SUPFAM" id="SSF51905">
    <property type="entry name" value="FAD/NAD(P)-binding domain"/>
    <property type="match status" value="1"/>
</dbReference>
<evidence type="ECO:0000256" key="1">
    <source>
        <dbReference type="ARBA" id="ARBA00001974"/>
    </source>
</evidence>
<dbReference type="PROSITE" id="PS00624">
    <property type="entry name" value="GMC_OXRED_2"/>
    <property type="match status" value="1"/>
</dbReference>
<dbReference type="InterPro" id="IPR012132">
    <property type="entry name" value="GMC_OxRdtase"/>
</dbReference>
<feature type="active site" description="Proton donor" evidence="5">
    <location>
        <position position="533"/>
    </location>
</feature>
<evidence type="ECO:0000256" key="2">
    <source>
        <dbReference type="ARBA" id="ARBA00010790"/>
    </source>
</evidence>